<sequence length="196" mass="22248">MKDYLVEDRKLSAGWVDRLFEQRKVFAGVSQQGFVNACFALDNGSIEQRGLSEKPFHGVAGEKGFWTLNIGKPERVVYVESAIDAVSYAEMAYKNKERNFSVVSITGSSREKLQAHVLEQTNNGLKIQSAFDLDKAGDNYHQRVLEVNPDATRLKPAMGKDWNDQLKATKIMQQNPEVRKQVDIEINNRRQKSVSR</sequence>
<gene>
    <name evidence="1" type="ordered locus">Hneap_1636</name>
</gene>
<evidence type="ECO:0000313" key="1">
    <source>
        <dbReference type="EMBL" id="ACX96462.1"/>
    </source>
</evidence>
<reference evidence="1 2" key="1">
    <citation type="submission" date="2009-10" db="EMBL/GenBank/DDBJ databases">
        <title>Complete sequence of Halothiobacillus neapolitanus c2.</title>
        <authorList>
            <consortium name="US DOE Joint Genome Institute"/>
            <person name="Lucas S."/>
            <person name="Copeland A."/>
            <person name="Lapidus A."/>
            <person name="Glavina del Rio T."/>
            <person name="Tice H."/>
            <person name="Bruce D."/>
            <person name="Goodwin L."/>
            <person name="Pitluck S."/>
            <person name="Davenport K."/>
            <person name="Brettin T."/>
            <person name="Detter J.C."/>
            <person name="Han C."/>
            <person name="Tapia R."/>
            <person name="Larimer F."/>
            <person name="Land M."/>
            <person name="Hauser L."/>
            <person name="Kyrpides N."/>
            <person name="Mikhailova N."/>
            <person name="Kerfeld C."/>
            <person name="Cannon G."/>
            <person name="Heinhort S."/>
        </authorList>
    </citation>
    <scope>NUCLEOTIDE SEQUENCE [LARGE SCALE GENOMIC DNA]</scope>
    <source>
        <strain evidence="2">ATCC 23641 / c2</strain>
    </source>
</reference>
<dbReference type="EMBL" id="CP001801">
    <property type="protein sequence ID" value="ACX96462.1"/>
    <property type="molecule type" value="Genomic_DNA"/>
</dbReference>
<name>D0L189_HALNC</name>
<evidence type="ECO:0008006" key="3">
    <source>
        <dbReference type="Google" id="ProtNLM"/>
    </source>
</evidence>
<dbReference type="STRING" id="555778.Hneap_1636"/>
<dbReference type="Gene3D" id="3.40.1360.10">
    <property type="match status" value="1"/>
</dbReference>
<evidence type="ECO:0000313" key="2">
    <source>
        <dbReference type="Proteomes" id="UP000009102"/>
    </source>
</evidence>
<dbReference type="RefSeq" id="WP_012824496.1">
    <property type="nucleotide sequence ID" value="NC_013422.1"/>
</dbReference>
<keyword evidence="2" id="KW-1185">Reference proteome</keyword>
<dbReference type="AlphaFoldDB" id="D0L189"/>
<protein>
    <recommendedName>
        <fullName evidence="3">DUF3991 domain-containing protein</fullName>
    </recommendedName>
</protein>
<dbReference type="eggNOG" id="COG0358">
    <property type="taxonomic scope" value="Bacteria"/>
</dbReference>
<dbReference type="HOGENOM" id="CLU_1388542_0_0_6"/>
<proteinExistence type="predicted"/>
<accession>D0L189</accession>
<organism evidence="1 2">
    <name type="scientific">Halothiobacillus neapolitanus (strain ATCC 23641 / DSM 15147 / CIP 104769 / NCIMB 8539 / c2)</name>
    <name type="common">Thiobacillus neapolitanus</name>
    <dbReference type="NCBI Taxonomy" id="555778"/>
    <lineage>
        <taxon>Bacteria</taxon>
        <taxon>Pseudomonadati</taxon>
        <taxon>Pseudomonadota</taxon>
        <taxon>Gammaproteobacteria</taxon>
        <taxon>Chromatiales</taxon>
        <taxon>Halothiobacillaceae</taxon>
        <taxon>Halothiobacillus</taxon>
    </lineage>
</organism>
<dbReference type="Proteomes" id="UP000009102">
    <property type="component" value="Chromosome"/>
</dbReference>
<dbReference type="Pfam" id="PF13155">
    <property type="entry name" value="Toprim_2"/>
    <property type="match status" value="1"/>
</dbReference>
<dbReference type="KEGG" id="hna:Hneap_1636"/>
<dbReference type="OrthoDB" id="5757175at2"/>